<comment type="caution">
    <text evidence="3">The sequence shown here is derived from an EMBL/GenBank/DDBJ whole genome shotgun (WGS) entry which is preliminary data.</text>
</comment>
<sequence length="326" mass="35286">MIPLGERRRKAREQAARFDAQLTVFGEMLAVHPFAVDRPGSTHEMAVEYARALDAYEAAKREAGRDVALARRELDAGMAALNRLNTHLVGTSLPQAGMAEPNVPTPKAKSRTPRANVTTSAGPVGPDVPRPTPTQTGAADGRSRPRLRDRYMPEQLALRAGLVALVVYTLAVIAVGTWIMALCSILFLNVGLGLAGGGGIFAWAVLNDIRGAVKGGLVEAEYRHTAKKAWRKVDEAPWEQHYVYVDSEGRELIYRRGVPSGSLKPLPTRRLWLIEGDRPELRAFWPPLLSPLSLIFTVPLFLAGAVVSLGAVPGVLIAALMGHSWG</sequence>
<keyword evidence="2" id="KW-1133">Transmembrane helix</keyword>
<evidence type="ECO:0000256" key="1">
    <source>
        <dbReference type="SAM" id="MobiDB-lite"/>
    </source>
</evidence>
<keyword evidence="2" id="KW-0812">Transmembrane</keyword>
<feature type="transmembrane region" description="Helical" evidence="2">
    <location>
        <begin position="288"/>
        <end position="321"/>
    </location>
</feature>
<keyword evidence="4" id="KW-1185">Reference proteome</keyword>
<organism evidence="3 4">
    <name type="scientific">Actinoallomurus vinaceus</name>
    <dbReference type="NCBI Taxonomy" id="1080074"/>
    <lineage>
        <taxon>Bacteria</taxon>
        <taxon>Bacillati</taxon>
        <taxon>Actinomycetota</taxon>
        <taxon>Actinomycetes</taxon>
        <taxon>Streptosporangiales</taxon>
        <taxon>Thermomonosporaceae</taxon>
        <taxon>Actinoallomurus</taxon>
    </lineage>
</organism>
<keyword evidence="2" id="KW-0472">Membrane</keyword>
<proteinExistence type="predicted"/>
<dbReference type="RefSeq" id="WP_345428824.1">
    <property type="nucleotide sequence ID" value="NZ_BAABHK010000001.1"/>
</dbReference>
<gene>
    <name evidence="3" type="ORF">GCM10023196_004650</name>
</gene>
<feature type="transmembrane region" description="Helical" evidence="2">
    <location>
        <begin position="185"/>
        <end position="206"/>
    </location>
</feature>
<feature type="transmembrane region" description="Helical" evidence="2">
    <location>
        <begin position="156"/>
        <end position="179"/>
    </location>
</feature>
<dbReference type="EMBL" id="BAABHK010000001">
    <property type="protein sequence ID" value="GAA4620482.1"/>
    <property type="molecule type" value="Genomic_DNA"/>
</dbReference>
<evidence type="ECO:0000313" key="3">
    <source>
        <dbReference type="EMBL" id="GAA4620482.1"/>
    </source>
</evidence>
<evidence type="ECO:0000313" key="4">
    <source>
        <dbReference type="Proteomes" id="UP001501442"/>
    </source>
</evidence>
<accession>A0ABP8U233</accession>
<name>A0ABP8U233_9ACTN</name>
<evidence type="ECO:0000256" key="2">
    <source>
        <dbReference type="SAM" id="Phobius"/>
    </source>
</evidence>
<reference evidence="4" key="1">
    <citation type="journal article" date="2019" name="Int. J. Syst. Evol. Microbiol.">
        <title>The Global Catalogue of Microorganisms (GCM) 10K type strain sequencing project: providing services to taxonomists for standard genome sequencing and annotation.</title>
        <authorList>
            <consortium name="The Broad Institute Genomics Platform"/>
            <consortium name="The Broad Institute Genome Sequencing Center for Infectious Disease"/>
            <person name="Wu L."/>
            <person name="Ma J."/>
        </authorList>
    </citation>
    <scope>NUCLEOTIDE SEQUENCE [LARGE SCALE GENOMIC DNA]</scope>
    <source>
        <strain evidence="4">JCM 17939</strain>
    </source>
</reference>
<feature type="region of interest" description="Disordered" evidence="1">
    <location>
        <begin position="95"/>
        <end position="146"/>
    </location>
</feature>
<dbReference type="Proteomes" id="UP001501442">
    <property type="component" value="Unassembled WGS sequence"/>
</dbReference>
<protein>
    <submittedName>
        <fullName evidence="3">Uncharacterized protein</fullName>
    </submittedName>
</protein>